<reference evidence="2 3" key="1">
    <citation type="submission" date="2019-03" db="EMBL/GenBank/DDBJ databases">
        <title>First draft genome of Liparis tanakae, snailfish: a comprehensive survey of snailfish specific genes.</title>
        <authorList>
            <person name="Kim W."/>
            <person name="Song I."/>
            <person name="Jeong J.-H."/>
            <person name="Kim D."/>
            <person name="Kim S."/>
            <person name="Ryu S."/>
            <person name="Song J.Y."/>
            <person name="Lee S.K."/>
        </authorList>
    </citation>
    <scope>NUCLEOTIDE SEQUENCE [LARGE SCALE GENOMIC DNA]</scope>
    <source>
        <tissue evidence="2">Muscle</tissue>
    </source>
</reference>
<proteinExistence type="predicted"/>
<protein>
    <submittedName>
        <fullName evidence="2">Uncharacterized protein</fullName>
    </submittedName>
</protein>
<feature type="compositionally biased region" description="Polar residues" evidence="1">
    <location>
        <begin position="68"/>
        <end position="79"/>
    </location>
</feature>
<keyword evidence="3" id="KW-1185">Reference proteome</keyword>
<evidence type="ECO:0000313" key="3">
    <source>
        <dbReference type="Proteomes" id="UP000314294"/>
    </source>
</evidence>
<organism evidence="2 3">
    <name type="scientific">Liparis tanakae</name>
    <name type="common">Tanaka's snailfish</name>
    <dbReference type="NCBI Taxonomy" id="230148"/>
    <lineage>
        <taxon>Eukaryota</taxon>
        <taxon>Metazoa</taxon>
        <taxon>Chordata</taxon>
        <taxon>Craniata</taxon>
        <taxon>Vertebrata</taxon>
        <taxon>Euteleostomi</taxon>
        <taxon>Actinopterygii</taxon>
        <taxon>Neopterygii</taxon>
        <taxon>Teleostei</taxon>
        <taxon>Neoteleostei</taxon>
        <taxon>Acanthomorphata</taxon>
        <taxon>Eupercaria</taxon>
        <taxon>Perciformes</taxon>
        <taxon>Cottioidei</taxon>
        <taxon>Cottales</taxon>
        <taxon>Liparidae</taxon>
        <taxon>Liparis</taxon>
    </lineage>
</organism>
<comment type="caution">
    <text evidence="2">The sequence shown here is derived from an EMBL/GenBank/DDBJ whole genome shotgun (WGS) entry which is preliminary data.</text>
</comment>
<evidence type="ECO:0000256" key="1">
    <source>
        <dbReference type="SAM" id="MobiDB-lite"/>
    </source>
</evidence>
<gene>
    <name evidence="2" type="ORF">EYF80_045290</name>
</gene>
<feature type="region of interest" description="Disordered" evidence="1">
    <location>
        <begin position="54"/>
        <end position="101"/>
    </location>
</feature>
<dbReference type="EMBL" id="SRLO01000898">
    <property type="protein sequence ID" value="TNN44514.1"/>
    <property type="molecule type" value="Genomic_DNA"/>
</dbReference>
<name>A0A4Z2FV15_9TELE</name>
<evidence type="ECO:0000313" key="2">
    <source>
        <dbReference type="EMBL" id="TNN44514.1"/>
    </source>
</evidence>
<accession>A0A4Z2FV15</accession>
<dbReference type="AlphaFoldDB" id="A0A4Z2FV15"/>
<dbReference type="Proteomes" id="UP000314294">
    <property type="component" value="Unassembled WGS sequence"/>
</dbReference>
<sequence>MFLIQILIEVDVTRRRTKHVCLLVCVPTCWTPWRALLGLDLVVAAARCGGPGGAPPLGGPSEPGPSLKSRSSWNSTSLASPRAAWVGGSRPATSRGAGHGLHQLGAPVVHPVDHRLQLVRVPLGLVSDQGGVEHIWNGEEARERRGRDARKEVHWNATTGRGKRRRVRVCIWNPWRTLGELKKRTMATLGKKGTFK</sequence>